<evidence type="ECO:0000313" key="3">
    <source>
        <dbReference type="Proteomes" id="UP001596512"/>
    </source>
</evidence>
<feature type="transmembrane region" description="Helical" evidence="1">
    <location>
        <begin position="209"/>
        <end position="227"/>
    </location>
</feature>
<comment type="caution">
    <text evidence="2">The sequence shown here is derived from an EMBL/GenBank/DDBJ whole genome shotgun (WGS) entry which is preliminary data.</text>
</comment>
<dbReference type="InterPro" id="IPR027417">
    <property type="entry name" value="P-loop_NTPase"/>
</dbReference>
<feature type="transmembrane region" description="Helical" evidence="1">
    <location>
        <begin position="247"/>
        <end position="273"/>
    </location>
</feature>
<evidence type="ECO:0000313" key="2">
    <source>
        <dbReference type="EMBL" id="MFC7615286.1"/>
    </source>
</evidence>
<keyword evidence="1" id="KW-0812">Transmembrane</keyword>
<dbReference type="EMBL" id="JBHTEY010000004">
    <property type="protein sequence ID" value="MFC7615286.1"/>
    <property type="molecule type" value="Genomic_DNA"/>
</dbReference>
<gene>
    <name evidence="2" type="ORF">ACFQV2_19030</name>
</gene>
<proteinExistence type="predicted"/>
<feature type="transmembrane region" description="Helical" evidence="1">
    <location>
        <begin position="26"/>
        <end position="45"/>
    </location>
</feature>
<dbReference type="Proteomes" id="UP001596512">
    <property type="component" value="Unassembled WGS sequence"/>
</dbReference>
<organism evidence="2 3">
    <name type="scientific">Actinokineospora soli</name>
    <dbReference type="NCBI Taxonomy" id="1048753"/>
    <lineage>
        <taxon>Bacteria</taxon>
        <taxon>Bacillati</taxon>
        <taxon>Actinomycetota</taxon>
        <taxon>Actinomycetes</taxon>
        <taxon>Pseudonocardiales</taxon>
        <taxon>Pseudonocardiaceae</taxon>
        <taxon>Actinokineospora</taxon>
    </lineage>
</organism>
<accession>A0ABW2TP58</accession>
<protein>
    <recommendedName>
        <fullName evidence="4">AAA+ ATPase domain-containing protein</fullName>
    </recommendedName>
</protein>
<keyword evidence="3" id="KW-1185">Reference proteome</keyword>
<evidence type="ECO:0000256" key="1">
    <source>
        <dbReference type="SAM" id="Phobius"/>
    </source>
</evidence>
<dbReference type="SUPFAM" id="SSF52540">
    <property type="entry name" value="P-loop containing nucleoside triphosphate hydrolases"/>
    <property type="match status" value="1"/>
</dbReference>
<keyword evidence="1" id="KW-1133">Transmembrane helix</keyword>
<reference evidence="3" key="1">
    <citation type="journal article" date="2019" name="Int. J. Syst. Evol. Microbiol.">
        <title>The Global Catalogue of Microorganisms (GCM) 10K type strain sequencing project: providing services to taxonomists for standard genome sequencing and annotation.</title>
        <authorList>
            <consortium name="The Broad Institute Genomics Platform"/>
            <consortium name="The Broad Institute Genome Sequencing Center for Infectious Disease"/>
            <person name="Wu L."/>
            <person name="Ma J."/>
        </authorList>
    </citation>
    <scope>NUCLEOTIDE SEQUENCE [LARGE SCALE GENOMIC DNA]</scope>
    <source>
        <strain evidence="3">JCM 17695</strain>
    </source>
</reference>
<sequence>MVVFFMLSTIFAELSASWSEDTKGWIAVLVFLVPFAVYAGLKLWVETVHIGKQYTHEQALEALETAWRQTLLDDGVLPVLRRSVNDRLPPQLRAVLDVVHAPHLARPAEVTKTVATRSIRQFQAVSRRMSGGAVGIAGPRGVGKSTLIAHQLANDPAPVKVVVSAPVQYQARDFVLHLYAALCGAVLDLVHPTAMAAALRSAGRRVSTTSLGLMLLAASAAALAWWTRPSRLTTPDTMVDAFHTDRVATVVTVAAALVALSAVAAIVVGVVGLRLTRRRLLEQVSHPHLASVVGVPARERLTRIRFLQTRTTGWSGKLALPVRAEAGWTRTLETADRTLTYPEIVAEVREFLHLVVAAFGPRPDGVVLVAVDELDKIESAELAQQFLNEIKGVFGVDGTRFLVSVSDDALATYERRAAVRDAFDSAFDEIVRIEHLTLEDTRTLLRGRVVGLAEPFIDLVHCLSGGLARDVVRIARSMVALGDETDPPGLAAVCSALVDEDVRRITHGLQLAASQAPDHVDTTDYLRVLRSLRVDAHALLESARAFDAIATPGLEALARQSAAFAYHDATVLALFDGEHDTEPAVLDLLADARQALGAHPRLAVLMIDDVRAAHALPGLE</sequence>
<name>A0ABW2TP58_9PSEU</name>
<keyword evidence="1" id="KW-0472">Membrane</keyword>
<evidence type="ECO:0008006" key="4">
    <source>
        <dbReference type="Google" id="ProtNLM"/>
    </source>
</evidence>